<protein>
    <recommendedName>
        <fullName evidence="4">G-protein coupled receptors family 1 profile domain-containing protein</fullName>
    </recommendedName>
</protein>
<name>A0A0E9SH02_ANGAN</name>
<proteinExistence type="predicted"/>
<keyword evidence="2" id="KW-0472">Membrane</keyword>
<dbReference type="EMBL" id="GBXM01068819">
    <property type="protein sequence ID" value="JAH39758.1"/>
    <property type="molecule type" value="Transcribed_RNA"/>
</dbReference>
<reference evidence="3" key="1">
    <citation type="submission" date="2014-11" db="EMBL/GenBank/DDBJ databases">
        <authorList>
            <person name="Amaro Gonzalez C."/>
        </authorList>
    </citation>
    <scope>NUCLEOTIDE SEQUENCE</scope>
</reference>
<feature type="transmembrane region" description="Helical" evidence="2">
    <location>
        <begin position="20"/>
        <end position="41"/>
    </location>
</feature>
<evidence type="ECO:0008006" key="4">
    <source>
        <dbReference type="Google" id="ProtNLM"/>
    </source>
</evidence>
<evidence type="ECO:0000256" key="2">
    <source>
        <dbReference type="SAM" id="Phobius"/>
    </source>
</evidence>
<evidence type="ECO:0000256" key="1">
    <source>
        <dbReference type="SAM" id="MobiDB-lite"/>
    </source>
</evidence>
<reference evidence="3" key="2">
    <citation type="journal article" date="2015" name="Fish Shellfish Immunol.">
        <title>Early steps in the European eel (Anguilla anguilla)-Vibrio vulnificus interaction in the gills: Role of the RtxA13 toxin.</title>
        <authorList>
            <person name="Callol A."/>
            <person name="Pajuelo D."/>
            <person name="Ebbesson L."/>
            <person name="Teles M."/>
            <person name="MacKenzie S."/>
            <person name="Amaro C."/>
        </authorList>
    </citation>
    <scope>NUCLEOTIDE SEQUENCE</scope>
</reference>
<sequence length="100" mass="11148">MKNVESKYKALATCTEHLVLVAIFYVPIITLYIIELSLFLVDPNVKMVNLSFSLMHPGLSEPHCVFPGNQRNQEQNTGYDPESQNSNVGRAGVKPKVAEN</sequence>
<accession>A0A0E9SH02</accession>
<keyword evidence="2" id="KW-0812">Transmembrane</keyword>
<dbReference type="AlphaFoldDB" id="A0A0E9SH02"/>
<feature type="compositionally biased region" description="Polar residues" evidence="1">
    <location>
        <begin position="69"/>
        <end position="88"/>
    </location>
</feature>
<organism evidence="3">
    <name type="scientific">Anguilla anguilla</name>
    <name type="common">European freshwater eel</name>
    <name type="synonym">Muraena anguilla</name>
    <dbReference type="NCBI Taxonomy" id="7936"/>
    <lineage>
        <taxon>Eukaryota</taxon>
        <taxon>Metazoa</taxon>
        <taxon>Chordata</taxon>
        <taxon>Craniata</taxon>
        <taxon>Vertebrata</taxon>
        <taxon>Euteleostomi</taxon>
        <taxon>Actinopterygii</taxon>
        <taxon>Neopterygii</taxon>
        <taxon>Teleostei</taxon>
        <taxon>Anguilliformes</taxon>
        <taxon>Anguillidae</taxon>
        <taxon>Anguilla</taxon>
    </lineage>
</organism>
<feature type="region of interest" description="Disordered" evidence="1">
    <location>
        <begin position="65"/>
        <end position="100"/>
    </location>
</feature>
<keyword evidence="2" id="KW-1133">Transmembrane helix</keyword>
<evidence type="ECO:0000313" key="3">
    <source>
        <dbReference type="EMBL" id="JAH39758.1"/>
    </source>
</evidence>